<comment type="subcellular location">
    <subcellularLocation>
        <location evidence="1">Nucleus</location>
    </subcellularLocation>
</comment>
<dbReference type="Pfam" id="PF03531">
    <property type="entry name" value="SSrecog"/>
    <property type="match status" value="1"/>
</dbReference>
<dbReference type="Pfam" id="PF17292">
    <property type="entry name" value="POB3_N"/>
    <property type="match status" value="1"/>
</dbReference>
<dbReference type="FunFam" id="2.30.29.30:FF:000119">
    <property type="entry name" value="FACT complex subunit SSRP1"/>
    <property type="match status" value="1"/>
</dbReference>
<dbReference type="GO" id="GO:1902275">
    <property type="term" value="P:regulation of chromatin organization"/>
    <property type="evidence" value="ECO:0007669"/>
    <property type="project" value="TreeGrafter"/>
</dbReference>
<organism evidence="4">
    <name type="scientific">Oppiella nova</name>
    <dbReference type="NCBI Taxonomy" id="334625"/>
    <lineage>
        <taxon>Eukaryota</taxon>
        <taxon>Metazoa</taxon>
        <taxon>Ecdysozoa</taxon>
        <taxon>Arthropoda</taxon>
        <taxon>Chelicerata</taxon>
        <taxon>Arachnida</taxon>
        <taxon>Acari</taxon>
        <taxon>Acariformes</taxon>
        <taxon>Sarcoptiformes</taxon>
        <taxon>Oribatida</taxon>
        <taxon>Brachypylina</taxon>
        <taxon>Oppioidea</taxon>
        <taxon>Oppiidae</taxon>
        <taxon>Oppiella</taxon>
    </lineage>
</organism>
<dbReference type="InterPro" id="IPR050454">
    <property type="entry name" value="RTT106/SSRP1_HistChap/FACT"/>
</dbReference>
<dbReference type="OrthoDB" id="498543at2759"/>
<gene>
    <name evidence="4" type="ORF">ONB1V03_LOCUS22121</name>
</gene>
<feature type="domain" description="FACT complex subunit SSRP1/POB3 N-terminal PH" evidence="3">
    <location>
        <begin position="6"/>
        <end position="98"/>
    </location>
</feature>
<evidence type="ECO:0008006" key="6">
    <source>
        <dbReference type="Google" id="ProtNLM"/>
    </source>
</evidence>
<evidence type="ECO:0000313" key="5">
    <source>
        <dbReference type="Proteomes" id="UP000728032"/>
    </source>
</evidence>
<feature type="domain" description="SSRP1 dimerization" evidence="2">
    <location>
        <begin position="106"/>
        <end position="164"/>
    </location>
</feature>
<dbReference type="GO" id="GO:0035101">
    <property type="term" value="C:FACT complex"/>
    <property type="evidence" value="ECO:0007669"/>
    <property type="project" value="TreeGrafter"/>
</dbReference>
<dbReference type="Proteomes" id="UP000728032">
    <property type="component" value="Unassembled WGS sequence"/>
</dbReference>
<keyword evidence="5" id="KW-1185">Reference proteome</keyword>
<dbReference type="AlphaFoldDB" id="A0A7R9MSV7"/>
<evidence type="ECO:0000259" key="2">
    <source>
        <dbReference type="Pfam" id="PF03531"/>
    </source>
</evidence>
<dbReference type="PANTHER" id="PTHR45849:SF1">
    <property type="entry name" value="FACT COMPLEX SUBUNIT SSRP1"/>
    <property type="match status" value="1"/>
</dbReference>
<dbReference type="PANTHER" id="PTHR45849">
    <property type="entry name" value="FACT COMPLEX SUBUNIT SSRP1"/>
    <property type="match status" value="1"/>
</dbReference>
<dbReference type="Gene3D" id="2.30.29.30">
    <property type="entry name" value="Pleckstrin-homology domain (PH domain)/Phosphotyrosine-binding domain (PTB)"/>
    <property type="match status" value="1"/>
</dbReference>
<name>A0A7R9MSV7_9ACAR</name>
<feature type="non-terminal residue" evidence="4">
    <location>
        <position position="164"/>
    </location>
</feature>
<dbReference type="GO" id="GO:0042393">
    <property type="term" value="F:histone binding"/>
    <property type="evidence" value="ECO:0007669"/>
    <property type="project" value="TreeGrafter"/>
</dbReference>
<dbReference type="Gene3D" id="2.30.29.220">
    <property type="entry name" value="Structure-specific recognition protein (SSRP1)"/>
    <property type="match status" value="1"/>
</dbReference>
<reference evidence="4" key="1">
    <citation type="submission" date="2020-11" db="EMBL/GenBank/DDBJ databases">
        <authorList>
            <person name="Tran Van P."/>
        </authorList>
    </citation>
    <scope>NUCLEOTIDE SEQUENCE</scope>
</reference>
<sequence length="164" mass="18636">MTDYLEYSDASKEERGCMVFGRLKLTNSQVIFKSSKTGKVETMSGSDIDSILWHRMAGDYALRVMSRSGQMSRFAGFNDSDFDKLEKFFARNYSLELKSRDNCLRGWNWGTAAFDGAVLGFDVKKSERAFEVPLLNVSHCTTAKNEVTLEFHHNDDAPNSLMEM</sequence>
<dbReference type="GO" id="GO:0031491">
    <property type="term" value="F:nucleosome binding"/>
    <property type="evidence" value="ECO:0007669"/>
    <property type="project" value="TreeGrafter"/>
</dbReference>
<evidence type="ECO:0000259" key="3">
    <source>
        <dbReference type="Pfam" id="PF17292"/>
    </source>
</evidence>
<dbReference type="InterPro" id="IPR011993">
    <property type="entry name" value="PH-like_dom_sf"/>
</dbReference>
<dbReference type="InterPro" id="IPR035417">
    <property type="entry name" value="SSRP1/POB3_N"/>
</dbReference>
<evidence type="ECO:0000256" key="1">
    <source>
        <dbReference type="ARBA" id="ARBA00004123"/>
    </source>
</evidence>
<evidence type="ECO:0000313" key="4">
    <source>
        <dbReference type="EMBL" id="CAD7665564.1"/>
    </source>
</evidence>
<dbReference type="EMBL" id="CAJPVJ010047237">
    <property type="protein sequence ID" value="CAG2182700.1"/>
    <property type="molecule type" value="Genomic_DNA"/>
</dbReference>
<dbReference type="InterPro" id="IPR038167">
    <property type="entry name" value="SSRP1_sf"/>
</dbReference>
<protein>
    <recommendedName>
        <fullName evidence="6">FACT complex subunit SSRP1</fullName>
    </recommendedName>
</protein>
<dbReference type="EMBL" id="OC962062">
    <property type="protein sequence ID" value="CAD7665564.1"/>
    <property type="molecule type" value="Genomic_DNA"/>
</dbReference>
<accession>A0A7R9MSV7</accession>
<dbReference type="InterPro" id="IPR024954">
    <property type="entry name" value="SSRP1_DD"/>
</dbReference>
<proteinExistence type="predicted"/>